<evidence type="ECO:0000313" key="7">
    <source>
        <dbReference type="EMBL" id="NYF78835.1"/>
    </source>
</evidence>
<dbReference type="GO" id="GO:0016614">
    <property type="term" value="F:oxidoreductase activity, acting on CH-OH group of donors"/>
    <property type="evidence" value="ECO:0007669"/>
    <property type="project" value="InterPro"/>
</dbReference>
<dbReference type="SUPFAM" id="SSF51905">
    <property type="entry name" value="FAD/NAD(P)-binding domain"/>
    <property type="match status" value="1"/>
</dbReference>
<protein>
    <submittedName>
        <fullName evidence="7">Choline dehydrogenase-like flavoprotein</fullName>
    </submittedName>
</protein>
<evidence type="ECO:0000256" key="4">
    <source>
        <dbReference type="ARBA" id="ARBA00023002"/>
    </source>
</evidence>
<feature type="domain" description="Glucose-methanol-choline oxidoreductase C-terminal" evidence="6">
    <location>
        <begin position="488"/>
        <end position="555"/>
    </location>
</feature>
<dbReference type="GO" id="GO:0050660">
    <property type="term" value="F:flavin adenine dinucleotide binding"/>
    <property type="evidence" value="ECO:0007669"/>
    <property type="project" value="InterPro"/>
</dbReference>
<dbReference type="InterPro" id="IPR036188">
    <property type="entry name" value="FAD/NAD-bd_sf"/>
</dbReference>
<reference evidence="7 8" key="1">
    <citation type="submission" date="2020-07" db="EMBL/GenBank/DDBJ databases">
        <title>Genomic Encyclopedia of Type Strains, Phase IV (KMG-V): Genome sequencing to study the core and pangenomes of soil and plant-associated prokaryotes.</title>
        <authorList>
            <person name="Whitman W."/>
        </authorList>
    </citation>
    <scope>NUCLEOTIDE SEQUENCE [LARGE SCALE GENOMIC DNA]</scope>
    <source>
        <strain evidence="7 8">X4EP2</strain>
    </source>
</reference>
<dbReference type="InterPro" id="IPR000172">
    <property type="entry name" value="GMC_OxRdtase_N"/>
</dbReference>
<dbReference type="Pfam" id="PF05199">
    <property type="entry name" value="GMC_oxred_C"/>
    <property type="match status" value="1"/>
</dbReference>
<dbReference type="RefSeq" id="WP_179488589.1">
    <property type="nucleotide sequence ID" value="NZ_JACCCW010000001.1"/>
</dbReference>
<gene>
    <name evidence="7" type="ORF">HDF17_001122</name>
</gene>
<comment type="caution">
    <text evidence="7">The sequence shown here is derived from an EMBL/GenBank/DDBJ whole genome shotgun (WGS) entry which is preliminary data.</text>
</comment>
<name>A0A7Y9TGK1_9BACT</name>
<organism evidence="7 8">
    <name type="scientific">Granulicella arctica</name>
    <dbReference type="NCBI Taxonomy" id="940613"/>
    <lineage>
        <taxon>Bacteria</taxon>
        <taxon>Pseudomonadati</taxon>
        <taxon>Acidobacteriota</taxon>
        <taxon>Terriglobia</taxon>
        <taxon>Terriglobales</taxon>
        <taxon>Acidobacteriaceae</taxon>
        <taxon>Granulicella</taxon>
    </lineage>
</organism>
<dbReference type="Pfam" id="PF00732">
    <property type="entry name" value="GMC_oxred_N"/>
    <property type="match status" value="1"/>
</dbReference>
<dbReference type="AlphaFoldDB" id="A0A7Y9TGK1"/>
<dbReference type="Gene3D" id="3.50.50.60">
    <property type="entry name" value="FAD/NAD(P)-binding domain"/>
    <property type="match status" value="2"/>
</dbReference>
<keyword evidence="8" id="KW-1185">Reference proteome</keyword>
<dbReference type="InterPro" id="IPR007867">
    <property type="entry name" value="GMC_OxRtase_C"/>
</dbReference>
<dbReference type="EMBL" id="JACCCW010000001">
    <property type="protein sequence ID" value="NYF78835.1"/>
    <property type="molecule type" value="Genomic_DNA"/>
</dbReference>
<keyword evidence="4" id="KW-0560">Oxidoreductase</keyword>
<keyword evidence="3" id="KW-0274">FAD</keyword>
<keyword evidence="2" id="KW-0285">Flavoprotein</keyword>
<evidence type="ECO:0000259" key="6">
    <source>
        <dbReference type="Pfam" id="PF05199"/>
    </source>
</evidence>
<dbReference type="PANTHER" id="PTHR46056:SF12">
    <property type="entry name" value="LONG-CHAIN-ALCOHOL OXIDASE"/>
    <property type="match status" value="1"/>
</dbReference>
<evidence type="ECO:0000313" key="8">
    <source>
        <dbReference type="Proteomes" id="UP000589520"/>
    </source>
</evidence>
<accession>A0A7Y9TGK1</accession>
<comment type="similarity">
    <text evidence="1">Belongs to the GMC oxidoreductase family.</text>
</comment>
<proteinExistence type="inferred from homology"/>
<evidence type="ECO:0000256" key="2">
    <source>
        <dbReference type="ARBA" id="ARBA00022630"/>
    </source>
</evidence>
<feature type="domain" description="Glucose-methanol-choline oxidoreductase N-terminal" evidence="5">
    <location>
        <begin position="75"/>
        <end position="321"/>
    </location>
</feature>
<evidence type="ECO:0000259" key="5">
    <source>
        <dbReference type="Pfam" id="PF00732"/>
    </source>
</evidence>
<evidence type="ECO:0000256" key="1">
    <source>
        <dbReference type="ARBA" id="ARBA00010790"/>
    </source>
</evidence>
<sequence>MSMHYDAIVIGTGAGGGTLALHLAQAGKTILILERGSFLPQEKLNWDTSAVFLDNRYHTKEVWQDKDGNDLHPQQAYFVGGQTKVYGAAMFRMRAEDFGVIHHRGGISPAWPISYADLEPFYTQAEELFHVHGDLGTAPPVPGGYGSSWDPTEPFHSKPYPYPALSNETRMASIEAAVRANGVNTFPIPLGLKRNEADPVASKCIRCDTCDGYPCLIHAKSDADINCIRQIMHLPNVTLITNARVTKLVTNSTGTAVASVEVDQLSSRSDFAAETYTADLFCLCAGAINSAVILLQSANDKHPTGLANSSDQVGRNFMYHQADALLALSTKRNEDSYTKTWGTNDFYLKDTDPAYPYPLGQVQPVGSFHHEMMKGDAPPLTPGFVLETMKQHAVPWWLTTEDLPAPENRVTICNATPSSIPSHQPGLAGPHGLDDTGRTNEGDTVQIAANHHIKLSYTPNNVESFDRLKDRWVHILKQAGHADTSVPLHAYFKKRIPLEGVGHQNGTCRMGHDPATSVLDANCKAHDLDNLYVVDAACFPSSSAVNPSLTIIANAIRIAHHLLTERLR</sequence>
<evidence type="ECO:0000256" key="3">
    <source>
        <dbReference type="ARBA" id="ARBA00022827"/>
    </source>
</evidence>
<dbReference type="Proteomes" id="UP000589520">
    <property type="component" value="Unassembled WGS sequence"/>
</dbReference>
<dbReference type="PANTHER" id="PTHR46056">
    <property type="entry name" value="LONG-CHAIN-ALCOHOL OXIDASE"/>
    <property type="match status" value="1"/>
</dbReference>